<gene>
    <name evidence="1" type="ORF">CTRU02_211647</name>
</gene>
<dbReference type="EMBL" id="VUJX02000008">
    <property type="protein sequence ID" value="KAL0932684.1"/>
    <property type="molecule type" value="Genomic_DNA"/>
</dbReference>
<keyword evidence="2" id="KW-1185">Reference proteome</keyword>
<sequence length="518" mass="58025">MASNGSHTLVGNRVGIIGTGMIGLVALKNLKEQGLEVTAIERNEFIGGTWHATPRKGETTALPWTSFNTSKHSGHYTDFPFPKDAPTHPGAKDVEQYLEAYAEHFDLLQHIQFSKKVTKVERDEVTGKWTVFTRSTKSDPNISPEETQAFDRLVIATGMLNVPVDVKIKGIERFEGEAMHSRDFKEPNRYEGKNVLVVGIGATGADTQSFLKRTKARSIYLSHRGQYFLAWPWLDEHPSFMPPRILDGVEHRVPLFSDDLADNLREGTTKAVAGISEIVGPKSVKLADDTVLEDIDAIIVCSGYHYDFSLIKGDGNPTDPDKAPDHYERINAAKYKDPHDSFPRLYRGFISEQYPESLAVLGHFLVMGPPFLIYDLTTMALASLWSGAAPTPTKSEMAQDIDTHYANVVETLGRGPMPHIGIRMFGSATYDWLNETAGTGVTDRLASFGREAWSFWWSDRKFYNLLMDGVSSPPMYRLFDTGRGRKPWPGARESILANNEDVKQMEEKWKKEHAPKTK</sequence>
<organism evidence="1 2">
    <name type="scientific">Colletotrichum truncatum</name>
    <name type="common">Anthracnose fungus</name>
    <name type="synonym">Colletotrichum capsici</name>
    <dbReference type="NCBI Taxonomy" id="5467"/>
    <lineage>
        <taxon>Eukaryota</taxon>
        <taxon>Fungi</taxon>
        <taxon>Dikarya</taxon>
        <taxon>Ascomycota</taxon>
        <taxon>Pezizomycotina</taxon>
        <taxon>Sordariomycetes</taxon>
        <taxon>Hypocreomycetidae</taxon>
        <taxon>Glomerellales</taxon>
        <taxon>Glomerellaceae</taxon>
        <taxon>Colletotrichum</taxon>
        <taxon>Colletotrichum truncatum species complex</taxon>
    </lineage>
</organism>
<evidence type="ECO:0000313" key="2">
    <source>
        <dbReference type="Proteomes" id="UP000805649"/>
    </source>
</evidence>
<name>A0ACC3YLD8_COLTU</name>
<keyword evidence="1" id="KW-0560">Oxidoreductase</keyword>
<accession>A0ACC3YLD8</accession>
<proteinExistence type="predicted"/>
<reference evidence="1 2" key="1">
    <citation type="journal article" date="2020" name="Phytopathology">
        <title>Genome Sequence Resources of Colletotrichum truncatum, C. plurivorum, C. musicola, and C. sojae: Four Species Pathogenic to Soybean (Glycine max).</title>
        <authorList>
            <person name="Rogerio F."/>
            <person name="Boufleur T.R."/>
            <person name="Ciampi-Guillardi M."/>
            <person name="Sukno S.A."/>
            <person name="Thon M.R."/>
            <person name="Massola Junior N.S."/>
            <person name="Baroncelli R."/>
        </authorList>
    </citation>
    <scope>NUCLEOTIDE SEQUENCE [LARGE SCALE GENOMIC DNA]</scope>
    <source>
        <strain evidence="1 2">CMES1059</strain>
    </source>
</reference>
<protein>
    <submittedName>
        <fullName evidence="1">Dimethylaniline monooxygenase 2</fullName>
    </submittedName>
</protein>
<comment type="caution">
    <text evidence="1">The sequence shown here is derived from an EMBL/GenBank/DDBJ whole genome shotgun (WGS) entry which is preliminary data.</text>
</comment>
<evidence type="ECO:0000313" key="1">
    <source>
        <dbReference type="EMBL" id="KAL0932684.1"/>
    </source>
</evidence>
<keyword evidence="1" id="KW-0503">Monooxygenase</keyword>
<dbReference type="Proteomes" id="UP000805649">
    <property type="component" value="Unassembled WGS sequence"/>
</dbReference>